<reference evidence="1" key="1">
    <citation type="submission" date="2021-07" db="EMBL/GenBank/DDBJ databases">
        <authorList>
            <person name="Catto M.A."/>
            <person name="Jacobson A."/>
            <person name="Kennedy G."/>
            <person name="Labadie P."/>
            <person name="Hunt B.G."/>
            <person name="Srinivasan R."/>
        </authorList>
    </citation>
    <scope>NUCLEOTIDE SEQUENCE</scope>
    <source>
        <strain evidence="1">PL_HMW_Pooled</strain>
        <tissue evidence="1">Head</tissue>
    </source>
</reference>
<reference evidence="1" key="2">
    <citation type="journal article" date="2023" name="BMC Genomics">
        <title>Pest status, molecular evolution, and epigenetic factors derived from the genome assembly of Frankliniella fusca, a thysanopteran phytovirus vector.</title>
        <authorList>
            <person name="Catto M.A."/>
            <person name="Labadie P.E."/>
            <person name="Jacobson A.L."/>
            <person name="Kennedy G.G."/>
            <person name="Srinivasan R."/>
            <person name="Hunt B.G."/>
        </authorList>
    </citation>
    <scope>NUCLEOTIDE SEQUENCE</scope>
    <source>
        <strain evidence="1">PL_HMW_Pooled</strain>
    </source>
</reference>
<proteinExistence type="predicted"/>
<evidence type="ECO:0000313" key="2">
    <source>
        <dbReference type="Proteomes" id="UP001219518"/>
    </source>
</evidence>
<name>A0AAE1GRY8_9NEOP</name>
<evidence type="ECO:0000313" key="1">
    <source>
        <dbReference type="EMBL" id="KAK3908109.1"/>
    </source>
</evidence>
<keyword evidence="2" id="KW-1185">Reference proteome</keyword>
<organism evidence="1 2">
    <name type="scientific">Frankliniella fusca</name>
    <dbReference type="NCBI Taxonomy" id="407009"/>
    <lineage>
        <taxon>Eukaryota</taxon>
        <taxon>Metazoa</taxon>
        <taxon>Ecdysozoa</taxon>
        <taxon>Arthropoda</taxon>
        <taxon>Hexapoda</taxon>
        <taxon>Insecta</taxon>
        <taxon>Pterygota</taxon>
        <taxon>Neoptera</taxon>
        <taxon>Paraneoptera</taxon>
        <taxon>Thysanoptera</taxon>
        <taxon>Terebrantia</taxon>
        <taxon>Thripoidea</taxon>
        <taxon>Thripidae</taxon>
        <taxon>Frankliniella</taxon>
    </lineage>
</organism>
<accession>A0AAE1GRY8</accession>
<dbReference type="AlphaFoldDB" id="A0AAE1GRY8"/>
<protein>
    <submittedName>
        <fullName evidence="1">60 kDa chaperonin</fullName>
    </submittedName>
</protein>
<dbReference type="EMBL" id="JAHWGI010000028">
    <property type="protein sequence ID" value="KAK3908109.1"/>
    <property type="molecule type" value="Genomic_DNA"/>
</dbReference>
<comment type="caution">
    <text evidence="1">The sequence shown here is derived from an EMBL/GenBank/DDBJ whole genome shotgun (WGS) entry which is preliminary data.</text>
</comment>
<dbReference type="Proteomes" id="UP001219518">
    <property type="component" value="Unassembled WGS sequence"/>
</dbReference>
<sequence length="99" mass="10562">MEHGHISCKREGTTKRSRVSRESGAAVVLPLNGVLLQRVQLQLQRAVQLQALLWSLWCGAAAAPETPVSVPAAAGLGPGLGLPPFPRLRQLPIGKATYF</sequence>
<gene>
    <name evidence="1" type="ORF">KUF71_018621</name>
</gene>